<dbReference type="GO" id="GO:0006508">
    <property type="term" value="P:proteolysis"/>
    <property type="evidence" value="ECO:0007669"/>
    <property type="project" value="UniProtKB-KW"/>
</dbReference>
<dbReference type="EMBL" id="RCZM01000002">
    <property type="protein sequence ID" value="TPG18109.1"/>
    <property type="molecule type" value="Genomic_DNA"/>
</dbReference>
<keyword evidence="2" id="KW-0645">Protease</keyword>
<evidence type="ECO:0000256" key="1">
    <source>
        <dbReference type="SAM" id="MobiDB-lite"/>
    </source>
</evidence>
<reference evidence="2 3" key="1">
    <citation type="journal article" date="2019" name="Environ. Microbiol.">
        <title>Species interactions and distinct microbial communities in high Arctic permafrost affected cryosols are associated with the CH4 and CO2 gas fluxes.</title>
        <authorList>
            <person name="Altshuler I."/>
            <person name="Hamel J."/>
            <person name="Turney S."/>
            <person name="Magnuson E."/>
            <person name="Levesque R."/>
            <person name="Greer C."/>
            <person name="Whyte L.G."/>
        </authorList>
    </citation>
    <scope>NUCLEOTIDE SEQUENCE [LARGE SCALE GENOMIC DNA]</scope>
    <source>
        <strain evidence="2 3">S9.3A</strain>
    </source>
</reference>
<dbReference type="GO" id="GO:0008233">
    <property type="term" value="F:peptidase activity"/>
    <property type="evidence" value="ECO:0007669"/>
    <property type="project" value="UniProtKB-KW"/>
</dbReference>
<name>A0A502D145_9MICO</name>
<comment type="caution">
    <text evidence="2">The sequence shown here is derived from an EMBL/GenBank/DDBJ whole genome shotgun (WGS) entry which is preliminary data.</text>
</comment>
<dbReference type="Proteomes" id="UP000317722">
    <property type="component" value="Unassembled WGS sequence"/>
</dbReference>
<dbReference type="Pfam" id="PF13365">
    <property type="entry name" value="Trypsin_2"/>
    <property type="match status" value="1"/>
</dbReference>
<organism evidence="2 3">
    <name type="scientific">Pedococcus bigeumensis</name>
    <dbReference type="NCBI Taxonomy" id="433644"/>
    <lineage>
        <taxon>Bacteria</taxon>
        <taxon>Bacillati</taxon>
        <taxon>Actinomycetota</taxon>
        <taxon>Actinomycetes</taxon>
        <taxon>Micrococcales</taxon>
        <taxon>Intrasporangiaceae</taxon>
        <taxon>Pedococcus</taxon>
    </lineage>
</organism>
<gene>
    <name evidence="2" type="ORF">EAH86_06825</name>
</gene>
<dbReference type="PANTHER" id="PTHR36234">
    <property type="entry name" value="LYSYL ENDOPEPTIDASE"/>
    <property type="match status" value="1"/>
</dbReference>
<sequence length="347" mass="37339">MAIMSALPDPPAGPGPNAVLPESTFTPEPASVEQIEQVRSAKQDAWRTEPLARKVAYARRQGAPVPNNAPPTVVDETLERIFKNADFLPGWWLTTGAKRADAVAKLTTAVEMGTGFLVSPWLLMTNHHVLDSVETAADTIAWFRYVEDEDGASQPTKVALQPEKCFVTSPADDLDFTLVAVAPVDDKPPSETFGYIALHGGVGKIVKGQSVNVIQHPQGRHREVTLRNNTFSGPLVDAQGVENPKYLLYDADTEPGSSGAPLLSDTWELIGLHHASEQKRNAQGQFVDLDGNLADANTPESKRIWIANSGIRISAIVKDLTSRTIDASNGTEAPDMVSHLLGLGGNL</sequence>
<evidence type="ECO:0000313" key="3">
    <source>
        <dbReference type="Proteomes" id="UP000317722"/>
    </source>
</evidence>
<dbReference type="PANTHER" id="PTHR36234:SF5">
    <property type="entry name" value="LYSYL ENDOPEPTIDASE"/>
    <property type="match status" value="1"/>
</dbReference>
<dbReference type="InterPro" id="IPR009003">
    <property type="entry name" value="Peptidase_S1_PA"/>
</dbReference>
<dbReference type="InterPro" id="IPR043504">
    <property type="entry name" value="Peptidase_S1_PA_chymotrypsin"/>
</dbReference>
<feature type="region of interest" description="Disordered" evidence="1">
    <location>
        <begin position="1"/>
        <end position="24"/>
    </location>
</feature>
<evidence type="ECO:0000313" key="2">
    <source>
        <dbReference type="EMBL" id="TPG18109.1"/>
    </source>
</evidence>
<dbReference type="SUPFAM" id="SSF50494">
    <property type="entry name" value="Trypsin-like serine proteases"/>
    <property type="match status" value="1"/>
</dbReference>
<keyword evidence="3" id="KW-1185">Reference proteome</keyword>
<dbReference type="Gene3D" id="2.40.10.10">
    <property type="entry name" value="Trypsin-like serine proteases"/>
    <property type="match status" value="2"/>
</dbReference>
<accession>A0A502D145</accession>
<proteinExistence type="predicted"/>
<dbReference type="OrthoDB" id="104542at2"/>
<dbReference type="AlphaFoldDB" id="A0A502D145"/>
<keyword evidence="2" id="KW-0378">Hydrolase</keyword>
<protein>
    <submittedName>
        <fullName evidence="2">Serine protease</fullName>
    </submittedName>
</protein>